<accession>A0AAD9JCG0</accession>
<feature type="non-terminal residue" evidence="1">
    <location>
        <position position="64"/>
    </location>
</feature>
<evidence type="ECO:0000313" key="2">
    <source>
        <dbReference type="Proteomes" id="UP001208570"/>
    </source>
</evidence>
<sequence length="64" mass="7117">FDRGLLVSWCFHSSEAEPQLAYQTKSLNQLVSTASTASQLHEIRDGWSGGNIMVEQFVVIGKTF</sequence>
<keyword evidence="2" id="KW-1185">Reference proteome</keyword>
<dbReference type="Proteomes" id="UP001208570">
    <property type="component" value="Unassembled WGS sequence"/>
</dbReference>
<organism evidence="1 2">
    <name type="scientific">Paralvinella palmiformis</name>
    <dbReference type="NCBI Taxonomy" id="53620"/>
    <lineage>
        <taxon>Eukaryota</taxon>
        <taxon>Metazoa</taxon>
        <taxon>Spiralia</taxon>
        <taxon>Lophotrochozoa</taxon>
        <taxon>Annelida</taxon>
        <taxon>Polychaeta</taxon>
        <taxon>Sedentaria</taxon>
        <taxon>Canalipalpata</taxon>
        <taxon>Terebellida</taxon>
        <taxon>Terebelliformia</taxon>
        <taxon>Alvinellidae</taxon>
        <taxon>Paralvinella</taxon>
    </lineage>
</organism>
<dbReference type="AlphaFoldDB" id="A0AAD9JCG0"/>
<proteinExistence type="predicted"/>
<name>A0AAD9JCG0_9ANNE</name>
<comment type="caution">
    <text evidence="1">The sequence shown here is derived from an EMBL/GenBank/DDBJ whole genome shotgun (WGS) entry which is preliminary data.</text>
</comment>
<reference evidence="1" key="1">
    <citation type="journal article" date="2023" name="Mol. Biol. Evol.">
        <title>Third-Generation Sequencing Reveals the Adaptive Role of the Epigenome in Three Deep-Sea Polychaetes.</title>
        <authorList>
            <person name="Perez M."/>
            <person name="Aroh O."/>
            <person name="Sun Y."/>
            <person name="Lan Y."/>
            <person name="Juniper S.K."/>
            <person name="Young C.R."/>
            <person name="Angers B."/>
            <person name="Qian P.Y."/>
        </authorList>
    </citation>
    <scope>NUCLEOTIDE SEQUENCE</scope>
    <source>
        <strain evidence="1">P08H-3</strain>
    </source>
</reference>
<feature type="non-terminal residue" evidence="1">
    <location>
        <position position="1"/>
    </location>
</feature>
<dbReference type="EMBL" id="JAODUP010000406">
    <property type="protein sequence ID" value="KAK2150421.1"/>
    <property type="molecule type" value="Genomic_DNA"/>
</dbReference>
<evidence type="ECO:0000313" key="1">
    <source>
        <dbReference type="EMBL" id="KAK2150421.1"/>
    </source>
</evidence>
<protein>
    <submittedName>
        <fullName evidence="1">Uncharacterized protein</fullName>
    </submittedName>
</protein>
<gene>
    <name evidence="1" type="ORF">LSH36_406g02105</name>
</gene>